<organism evidence="2 3">
    <name type="scientific">Desulfocurvibacter africanus PCS</name>
    <dbReference type="NCBI Taxonomy" id="1262666"/>
    <lineage>
        <taxon>Bacteria</taxon>
        <taxon>Pseudomonadati</taxon>
        <taxon>Thermodesulfobacteriota</taxon>
        <taxon>Desulfovibrionia</taxon>
        <taxon>Desulfovibrionales</taxon>
        <taxon>Desulfovibrionaceae</taxon>
        <taxon>Desulfocurvibacter</taxon>
    </lineage>
</organism>
<dbReference type="Gene3D" id="1.20.1600.10">
    <property type="entry name" value="Outer membrane efflux proteins (OEP)"/>
    <property type="match status" value="1"/>
</dbReference>
<accession>M5PVJ0</accession>
<comment type="similarity">
    <text evidence="1">Belongs to the outer membrane factor (OMF) (TC 1.B.17) family.</text>
</comment>
<proteinExistence type="inferred from homology"/>
<dbReference type="Pfam" id="PF02321">
    <property type="entry name" value="OEP"/>
    <property type="match status" value="1"/>
</dbReference>
<dbReference type="PANTHER" id="PTHR30203:SF32">
    <property type="entry name" value="CATION EFFLUX SYSTEM PROTEIN CUSC"/>
    <property type="match status" value="1"/>
</dbReference>
<dbReference type="PANTHER" id="PTHR30203">
    <property type="entry name" value="OUTER MEMBRANE CATION EFFLUX PROTEIN"/>
    <property type="match status" value="1"/>
</dbReference>
<evidence type="ECO:0000256" key="1">
    <source>
        <dbReference type="ARBA" id="ARBA00007613"/>
    </source>
</evidence>
<evidence type="ECO:0000313" key="2">
    <source>
        <dbReference type="EMBL" id="EMG37985.1"/>
    </source>
</evidence>
<dbReference type="GO" id="GO:0015562">
    <property type="term" value="F:efflux transmembrane transporter activity"/>
    <property type="evidence" value="ECO:0007669"/>
    <property type="project" value="InterPro"/>
</dbReference>
<dbReference type="InterPro" id="IPR010131">
    <property type="entry name" value="MdtP/NodT-like"/>
</dbReference>
<dbReference type="PATRIC" id="fig|1262666.3.peg.1167"/>
<dbReference type="SUPFAM" id="SSF56954">
    <property type="entry name" value="Outer membrane efflux proteins (OEP)"/>
    <property type="match status" value="1"/>
</dbReference>
<evidence type="ECO:0000313" key="3">
    <source>
        <dbReference type="Proteomes" id="UP000011922"/>
    </source>
</evidence>
<dbReference type="Proteomes" id="UP000011922">
    <property type="component" value="Unassembled WGS sequence"/>
</dbReference>
<comment type="caution">
    <text evidence="2">The sequence shown here is derived from an EMBL/GenBank/DDBJ whole genome shotgun (WGS) entry which is preliminary data.</text>
</comment>
<reference evidence="2 3" key="1">
    <citation type="journal article" date="2013" name="Genome Announc.">
        <title>Draft Genome Sequence for Desulfovibrio africanus Strain PCS.</title>
        <authorList>
            <person name="Brown S.D."/>
            <person name="Utturkar S.M."/>
            <person name="Arkin A.P."/>
            <person name="Deutschbauer A.M."/>
            <person name="Elias D.A."/>
            <person name="Hazen T.C."/>
            <person name="Chakraborty R."/>
        </authorList>
    </citation>
    <scope>NUCLEOTIDE SEQUENCE [LARGE SCALE GENOMIC DNA]</scope>
    <source>
        <strain evidence="2 3">PCS</strain>
    </source>
</reference>
<protein>
    <submittedName>
        <fullName evidence="2">Outer membrane protein</fullName>
    </submittedName>
</protein>
<sequence>MKMHMLWSKRFALCTASARPHPLRYPLTGTLGSSSTSLSEVLRNPIAALATQLALPFLQWNEMRLSVKSSQAEYEEAVVNFRQTLYQALSEVENALSARRMLAEQGANLERALAAARQVERMYEVRYRAGYVSLKVWLDAQETRRASEVALAENLLNRLANHVTLYQALGGEAALPVQSS</sequence>
<dbReference type="InterPro" id="IPR003423">
    <property type="entry name" value="OMP_efflux"/>
</dbReference>
<dbReference type="EMBL" id="AOSV01000011">
    <property type="protein sequence ID" value="EMG37985.1"/>
    <property type="molecule type" value="Genomic_DNA"/>
</dbReference>
<dbReference type="AlphaFoldDB" id="M5PVJ0"/>
<name>M5PVJ0_DESAF</name>
<dbReference type="Gene3D" id="2.20.200.10">
    <property type="entry name" value="Outer membrane efflux proteins (OEP)"/>
    <property type="match status" value="1"/>
</dbReference>
<gene>
    <name evidence="2" type="ORF">PCS_01154</name>
</gene>